<dbReference type="Gene3D" id="1.10.287.950">
    <property type="entry name" value="Methyl-accepting chemotaxis protein"/>
    <property type="match status" value="1"/>
</dbReference>
<dbReference type="GO" id="GO:0007165">
    <property type="term" value="P:signal transduction"/>
    <property type="evidence" value="ECO:0007669"/>
    <property type="project" value="UniProtKB-KW"/>
</dbReference>
<dbReference type="SMART" id="SM00091">
    <property type="entry name" value="PAS"/>
    <property type="match status" value="1"/>
</dbReference>
<dbReference type="InterPro" id="IPR035965">
    <property type="entry name" value="PAS-like_dom_sf"/>
</dbReference>
<dbReference type="PROSITE" id="PS50885">
    <property type="entry name" value="HAMP"/>
    <property type="match status" value="1"/>
</dbReference>
<protein>
    <submittedName>
        <fullName evidence="8">PAS domain S-box protein</fullName>
    </submittedName>
</protein>
<keyword evidence="2 4" id="KW-0807">Transducer</keyword>
<evidence type="ECO:0000313" key="8">
    <source>
        <dbReference type="EMBL" id="MBA4709049.1"/>
    </source>
</evidence>
<dbReference type="InterPro" id="IPR004089">
    <property type="entry name" value="MCPsignal_dom"/>
</dbReference>
<evidence type="ECO:0000259" key="5">
    <source>
        <dbReference type="PROSITE" id="PS50111"/>
    </source>
</evidence>
<evidence type="ECO:0000259" key="7">
    <source>
        <dbReference type="PROSITE" id="PS50885"/>
    </source>
</evidence>
<dbReference type="FunFam" id="1.10.287.950:FF:000001">
    <property type="entry name" value="Methyl-accepting chemotaxis sensory transducer"/>
    <property type="match status" value="1"/>
</dbReference>
<dbReference type="SMART" id="SM00283">
    <property type="entry name" value="MA"/>
    <property type="match status" value="1"/>
</dbReference>
<dbReference type="PROSITE" id="PS50111">
    <property type="entry name" value="CHEMOTAXIS_TRANSDUC_2"/>
    <property type="match status" value="1"/>
</dbReference>
<sequence>MRNNQPVTQHELFLHPQRPIVTKTDLKGVITYANRAFIDISGFSESELIGQPHNVVRHPDMPPEAFDDMWQTIQGGHPWRGLVKNRSKQGDFYWVDAYVTPIRENGTTVGFMSVRSAPDKQQCQQAEQLYADVRAKRASFPQTRQAKAASLQSLLVLAMLPPALALLSQLFLPDSVHDYLNAASILWLIGAAVLIHQRLAAPLEQAKQGLARLSEGNFKEAIPHSGCQDMRQMLEMLETMRINTRAVLADVVVGAHDISQAATATHTEASHLQQRGEHAQEGITRVAAALEQLSVSVNEISITTRSGADHASAANQLADQGEDTMLQTREVTRQVMGEFQTTRDAILVLEKSAEEIGSVTSVIKEIANQTNLLALNAAIEAARAGEQGRGFAVVADEVRKLAERTAGNTLEIEQSINVLHQRTHQVLQNVHAALERVQGVENAIGTASSSLAAIREANQGVAQSAANVAEMLQQQSSASTEVAQNMETMSALTEQNSHSIATTSHVAQQLHTTAHDLKRLVSHFERHL</sequence>
<feature type="domain" description="HAMP" evidence="7">
    <location>
        <begin position="197"/>
        <end position="249"/>
    </location>
</feature>
<dbReference type="SUPFAM" id="SSF55785">
    <property type="entry name" value="PYP-like sensor domain (PAS domain)"/>
    <property type="match status" value="1"/>
</dbReference>
<reference evidence="8 9" key="1">
    <citation type="submission" date="2020-07" db="EMBL/GenBank/DDBJ databases">
        <title>Draft genome sequence of violacein-producing bacteria and related species.</title>
        <authorList>
            <person name="Wilson H.S."/>
            <person name="De Leon M.E."/>
        </authorList>
    </citation>
    <scope>NUCLEOTIDE SEQUENCE [LARGE SCALE GENOMIC DNA]</scope>
    <source>
        <strain evidence="8 9">HSC-21Su07</strain>
    </source>
</reference>
<feature type="domain" description="Methyl-accepting transducer" evidence="5">
    <location>
        <begin position="254"/>
        <end position="490"/>
    </location>
</feature>
<comment type="subcellular location">
    <subcellularLocation>
        <location evidence="1">Membrane</location>
    </subcellularLocation>
</comment>
<dbReference type="GO" id="GO:0016020">
    <property type="term" value="C:membrane"/>
    <property type="evidence" value="ECO:0007669"/>
    <property type="project" value="UniProtKB-SubCell"/>
</dbReference>
<dbReference type="InterPro" id="IPR000014">
    <property type="entry name" value="PAS"/>
</dbReference>
<evidence type="ECO:0000256" key="2">
    <source>
        <dbReference type="ARBA" id="ARBA00023224"/>
    </source>
</evidence>
<dbReference type="CDD" id="cd00130">
    <property type="entry name" value="PAS"/>
    <property type="match status" value="1"/>
</dbReference>
<dbReference type="GO" id="GO:0006935">
    <property type="term" value="P:chemotaxis"/>
    <property type="evidence" value="ECO:0007669"/>
    <property type="project" value="UniProtKB-ARBA"/>
</dbReference>
<evidence type="ECO:0000256" key="3">
    <source>
        <dbReference type="ARBA" id="ARBA00029447"/>
    </source>
</evidence>
<accession>A0A838Y911</accession>
<dbReference type="NCBIfam" id="TIGR00229">
    <property type="entry name" value="sensory_box"/>
    <property type="match status" value="1"/>
</dbReference>
<dbReference type="RefSeq" id="WP_181836118.1">
    <property type="nucleotide sequence ID" value="NZ_JACERN010000030.1"/>
</dbReference>
<dbReference type="CDD" id="cd11386">
    <property type="entry name" value="MCP_signal"/>
    <property type="match status" value="1"/>
</dbReference>
<dbReference type="EMBL" id="JACERN010000030">
    <property type="protein sequence ID" value="MBA4709049.1"/>
    <property type="molecule type" value="Genomic_DNA"/>
</dbReference>
<organism evidence="8 9">
    <name type="scientific">Aquitalea aquatica</name>
    <dbReference type="NCBI Taxonomy" id="3044273"/>
    <lineage>
        <taxon>Bacteria</taxon>
        <taxon>Pseudomonadati</taxon>
        <taxon>Pseudomonadota</taxon>
        <taxon>Betaproteobacteria</taxon>
        <taxon>Neisseriales</taxon>
        <taxon>Chromobacteriaceae</taxon>
        <taxon>Aquitalea</taxon>
    </lineage>
</organism>
<evidence type="ECO:0000313" key="9">
    <source>
        <dbReference type="Proteomes" id="UP000545606"/>
    </source>
</evidence>
<proteinExistence type="inferred from homology"/>
<comment type="similarity">
    <text evidence="3">Belongs to the methyl-accepting chemotaxis (MCP) protein family.</text>
</comment>
<feature type="domain" description="PAS" evidence="6">
    <location>
        <begin position="25"/>
        <end position="76"/>
    </location>
</feature>
<dbReference type="InterPro" id="IPR013655">
    <property type="entry name" value="PAS_fold_3"/>
</dbReference>
<dbReference type="Pfam" id="PF00015">
    <property type="entry name" value="MCPsignal"/>
    <property type="match status" value="1"/>
</dbReference>
<evidence type="ECO:0000259" key="6">
    <source>
        <dbReference type="PROSITE" id="PS50112"/>
    </source>
</evidence>
<dbReference type="SUPFAM" id="SSF58104">
    <property type="entry name" value="Methyl-accepting chemotaxis protein (MCP) signaling domain"/>
    <property type="match status" value="1"/>
</dbReference>
<dbReference type="PANTHER" id="PTHR32089">
    <property type="entry name" value="METHYL-ACCEPTING CHEMOTAXIS PROTEIN MCPB"/>
    <property type="match status" value="1"/>
</dbReference>
<dbReference type="PANTHER" id="PTHR32089:SF41">
    <property type="entry name" value="METHYL-ACCEPTING CHEMOTAXIS PROTEIN"/>
    <property type="match status" value="1"/>
</dbReference>
<evidence type="ECO:0000256" key="1">
    <source>
        <dbReference type="ARBA" id="ARBA00004370"/>
    </source>
</evidence>
<dbReference type="PROSITE" id="PS50112">
    <property type="entry name" value="PAS"/>
    <property type="match status" value="1"/>
</dbReference>
<dbReference type="Gene3D" id="3.30.450.20">
    <property type="entry name" value="PAS domain"/>
    <property type="match status" value="1"/>
</dbReference>
<name>A0A838Y911_9NEIS</name>
<dbReference type="Pfam" id="PF08447">
    <property type="entry name" value="PAS_3"/>
    <property type="match status" value="1"/>
</dbReference>
<comment type="caution">
    <text evidence="8">The sequence shown here is derived from an EMBL/GenBank/DDBJ whole genome shotgun (WGS) entry which is preliminary data.</text>
</comment>
<evidence type="ECO:0000256" key="4">
    <source>
        <dbReference type="PROSITE-ProRule" id="PRU00284"/>
    </source>
</evidence>
<gene>
    <name evidence="8" type="ORF">H2Z84_11745</name>
</gene>
<dbReference type="InterPro" id="IPR003660">
    <property type="entry name" value="HAMP_dom"/>
</dbReference>
<keyword evidence="9" id="KW-1185">Reference proteome</keyword>
<dbReference type="Proteomes" id="UP000545606">
    <property type="component" value="Unassembled WGS sequence"/>
</dbReference>
<dbReference type="AlphaFoldDB" id="A0A838Y911"/>